<dbReference type="OrthoDB" id="541276at2759"/>
<evidence type="ECO:0000256" key="9">
    <source>
        <dbReference type="ARBA" id="ARBA00023211"/>
    </source>
</evidence>
<keyword evidence="5" id="KW-0808">Transferase</keyword>
<dbReference type="InterPro" id="IPR000719">
    <property type="entry name" value="Prot_kinase_dom"/>
</dbReference>
<proteinExistence type="inferred from homology"/>
<name>A0A811P8X3_9POAL</name>
<dbReference type="FunFam" id="1.10.510.10:FF:000571">
    <property type="entry name" value="Maternal embryonic leucine zipper kinase"/>
    <property type="match status" value="1"/>
</dbReference>
<dbReference type="InterPro" id="IPR018451">
    <property type="entry name" value="NAF/FISL_domain"/>
</dbReference>
<evidence type="ECO:0000256" key="1">
    <source>
        <dbReference type="ARBA" id="ARBA00001936"/>
    </source>
</evidence>
<dbReference type="SMART" id="SM00220">
    <property type="entry name" value="S_TKc"/>
    <property type="match status" value="1"/>
</dbReference>
<gene>
    <name evidence="18" type="ORF">NCGR_LOCUS23588</name>
</gene>
<feature type="binding site" evidence="13">
    <location>
        <position position="41"/>
    </location>
    <ligand>
        <name>ATP</name>
        <dbReference type="ChEBI" id="CHEBI:30616"/>
    </ligand>
</feature>
<feature type="compositionally biased region" description="Acidic residues" evidence="15">
    <location>
        <begin position="284"/>
        <end position="296"/>
    </location>
</feature>
<dbReference type="AlphaFoldDB" id="A0A811P8X3"/>
<evidence type="ECO:0000256" key="13">
    <source>
        <dbReference type="PROSITE-ProRule" id="PRU10141"/>
    </source>
</evidence>
<evidence type="ECO:0000259" key="17">
    <source>
        <dbReference type="PROSITE" id="PS50816"/>
    </source>
</evidence>
<evidence type="ECO:0000256" key="14">
    <source>
        <dbReference type="RuleBase" id="RU000304"/>
    </source>
</evidence>
<feature type="region of interest" description="Disordered" evidence="15">
    <location>
        <begin position="281"/>
        <end position="306"/>
    </location>
</feature>
<dbReference type="PROSITE" id="PS50011">
    <property type="entry name" value="PROTEIN_KINASE_DOM"/>
    <property type="match status" value="1"/>
</dbReference>
<evidence type="ECO:0000256" key="6">
    <source>
        <dbReference type="ARBA" id="ARBA00022741"/>
    </source>
</evidence>
<evidence type="ECO:0000256" key="5">
    <source>
        <dbReference type="ARBA" id="ARBA00022679"/>
    </source>
</evidence>
<dbReference type="EC" id="2.7.11.1" evidence="3"/>
<dbReference type="Pfam" id="PF03822">
    <property type="entry name" value="NAF"/>
    <property type="match status" value="1"/>
</dbReference>
<comment type="cofactor">
    <cofactor evidence="1">
        <name>Mn(2+)</name>
        <dbReference type="ChEBI" id="CHEBI:29035"/>
    </cofactor>
</comment>
<feature type="domain" description="NAF" evidence="17">
    <location>
        <begin position="341"/>
        <end position="365"/>
    </location>
</feature>
<comment type="function">
    <text evidence="12">CIPK serine-threonine protein kinases interact with CBL proteins. Binding of a CBL protein to the regulatory NAF domain of CIPK protein lead to the activation of the kinase in a calcium-dependent manner.</text>
</comment>
<evidence type="ECO:0000256" key="3">
    <source>
        <dbReference type="ARBA" id="ARBA00012513"/>
    </source>
</evidence>
<keyword evidence="9" id="KW-0464">Manganese</keyword>
<dbReference type="PROSITE" id="PS00107">
    <property type="entry name" value="PROTEIN_KINASE_ATP"/>
    <property type="match status" value="1"/>
</dbReference>
<dbReference type="InterPro" id="IPR011009">
    <property type="entry name" value="Kinase-like_dom_sf"/>
</dbReference>
<comment type="catalytic activity">
    <reaction evidence="11">
        <text>L-seryl-[protein] + ATP = O-phospho-L-seryl-[protein] + ADP + H(+)</text>
        <dbReference type="Rhea" id="RHEA:17989"/>
        <dbReference type="Rhea" id="RHEA-COMP:9863"/>
        <dbReference type="Rhea" id="RHEA-COMP:11604"/>
        <dbReference type="ChEBI" id="CHEBI:15378"/>
        <dbReference type="ChEBI" id="CHEBI:29999"/>
        <dbReference type="ChEBI" id="CHEBI:30616"/>
        <dbReference type="ChEBI" id="CHEBI:83421"/>
        <dbReference type="ChEBI" id="CHEBI:456216"/>
        <dbReference type="EC" id="2.7.11.1"/>
    </reaction>
</comment>
<dbReference type="PANTHER" id="PTHR43895">
    <property type="entry name" value="CALCIUM/CALMODULIN-DEPENDENT PROTEIN KINASE KINASE-RELATED"/>
    <property type="match status" value="1"/>
</dbReference>
<dbReference type="GO" id="GO:0005524">
    <property type="term" value="F:ATP binding"/>
    <property type="evidence" value="ECO:0007669"/>
    <property type="project" value="UniProtKB-UniRule"/>
</dbReference>
<evidence type="ECO:0000313" key="19">
    <source>
        <dbReference type="Proteomes" id="UP000604825"/>
    </source>
</evidence>
<evidence type="ECO:0000256" key="7">
    <source>
        <dbReference type="ARBA" id="ARBA00022777"/>
    </source>
</evidence>
<dbReference type="GO" id="GO:0004674">
    <property type="term" value="F:protein serine/threonine kinase activity"/>
    <property type="evidence" value="ECO:0007669"/>
    <property type="project" value="UniProtKB-KW"/>
</dbReference>
<dbReference type="Proteomes" id="UP000604825">
    <property type="component" value="Unassembled WGS sequence"/>
</dbReference>
<dbReference type="GO" id="GO:0007165">
    <property type="term" value="P:signal transduction"/>
    <property type="evidence" value="ECO:0007669"/>
    <property type="project" value="InterPro"/>
</dbReference>
<evidence type="ECO:0000256" key="10">
    <source>
        <dbReference type="ARBA" id="ARBA00047899"/>
    </source>
</evidence>
<keyword evidence="19" id="KW-1185">Reference proteome</keyword>
<dbReference type="InterPro" id="IPR017441">
    <property type="entry name" value="Protein_kinase_ATP_BS"/>
</dbReference>
<evidence type="ECO:0000256" key="15">
    <source>
        <dbReference type="SAM" id="MobiDB-lite"/>
    </source>
</evidence>
<comment type="catalytic activity">
    <reaction evidence="10">
        <text>L-threonyl-[protein] + ATP = O-phospho-L-threonyl-[protein] + ADP + H(+)</text>
        <dbReference type="Rhea" id="RHEA:46608"/>
        <dbReference type="Rhea" id="RHEA-COMP:11060"/>
        <dbReference type="Rhea" id="RHEA-COMP:11605"/>
        <dbReference type="ChEBI" id="CHEBI:15378"/>
        <dbReference type="ChEBI" id="CHEBI:30013"/>
        <dbReference type="ChEBI" id="CHEBI:30616"/>
        <dbReference type="ChEBI" id="CHEBI:61977"/>
        <dbReference type="ChEBI" id="CHEBI:456216"/>
        <dbReference type="EC" id="2.7.11.1"/>
    </reaction>
</comment>
<dbReference type="InterPro" id="IPR008271">
    <property type="entry name" value="Ser/Thr_kinase_AS"/>
</dbReference>
<organism evidence="18 19">
    <name type="scientific">Miscanthus lutarioriparius</name>
    <dbReference type="NCBI Taxonomy" id="422564"/>
    <lineage>
        <taxon>Eukaryota</taxon>
        <taxon>Viridiplantae</taxon>
        <taxon>Streptophyta</taxon>
        <taxon>Embryophyta</taxon>
        <taxon>Tracheophyta</taxon>
        <taxon>Spermatophyta</taxon>
        <taxon>Magnoliopsida</taxon>
        <taxon>Liliopsida</taxon>
        <taxon>Poales</taxon>
        <taxon>Poaceae</taxon>
        <taxon>PACMAD clade</taxon>
        <taxon>Panicoideae</taxon>
        <taxon>Andropogonodae</taxon>
        <taxon>Andropogoneae</taxon>
        <taxon>Saccharinae</taxon>
        <taxon>Miscanthus</taxon>
    </lineage>
</organism>
<evidence type="ECO:0000259" key="16">
    <source>
        <dbReference type="PROSITE" id="PS50011"/>
    </source>
</evidence>
<evidence type="ECO:0000256" key="2">
    <source>
        <dbReference type="ARBA" id="ARBA00006234"/>
    </source>
</evidence>
<dbReference type="Gene3D" id="3.30.310.80">
    <property type="entry name" value="Kinase associated domain 1, KA1"/>
    <property type="match status" value="1"/>
</dbReference>
<keyword evidence="7" id="KW-0418">Kinase</keyword>
<dbReference type="PROSITE" id="PS00108">
    <property type="entry name" value="PROTEIN_KINASE_ST"/>
    <property type="match status" value="1"/>
</dbReference>
<dbReference type="Gene3D" id="1.10.510.10">
    <property type="entry name" value="Transferase(Phosphotransferase) domain 1"/>
    <property type="match status" value="1"/>
</dbReference>
<comment type="caution">
    <text evidence="18">The sequence shown here is derived from an EMBL/GenBank/DDBJ whole genome shotgun (WGS) entry which is preliminary data.</text>
</comment>
<dbReference type="FunFam" id="3.30.200.20:FF:000042">
    <property type="entry name" value="Aurora kinase A"/>
    <property type="match status" value="1"/>
</dbReference>
<dbReference type="CDD" id="cd12195">
    <property type="entry name" value="CIPK_C"/>
    <property type="match status" value="1"/>
</dbReference>
<dbReference type="PROSITE" id="PS50816">
    <property type="entry name" value="NAF"/>
    <property type="match status" value="1"/>
</dbReference>
<reference evidence="18" key="1">
    <citation type="submission" date="2020-10" db="EMBL/GenBank/DDBJ databases">
        <authorList>
            <person name="Han B."/>
            <person name="Lu T."/>
            <person name="Zhao Q."/>
            <person name="Huang X."/>
            <person name="Zhao Y."/>
        </authorList>
    </citation>
    <scope>NUCLEOTIDE SEQUENCE</scope>
</reference>
<dbReference type="PANTHER" id="PTHR43895:SF4">
    <property type="entry name" value="CBL-INTERACTING PROTEIN KINASE 25"/>
    <property type="match status" value="1"/>
</dbReference>
<comment type="similarity">
    <text evidence="2">Belongs to the protein kinase superfamily. CAMK Ser/Thr protein kinase family. SNF1 subfamily.</text>
</comment>
<dbReference type="EMBL" id="CAJGYO010000006">
    <property type="protein sequence ID" value="CAD6235329.1"/>
    <property type="molecule type" value="Genomic_DNA"/>
</dbReference>
<protein>
    <recommendedName>
        <fullName evidence="3">non-specific serine/threonine protein kinase</fullName>
        <ecNumber evidence="3">2.7.11.1</ecNumber>
    </recommendedName>
</protein>
<evidence type="ECO:0000256" key="8">
    <source>
        <dbReference type="ARBA" id="ARBA00022840"/>
    </source>
</evidence>
<evidence type="ECO:0000256" key="12">
    <source>
        <dbReference type="ARBA" id="ARBA00058225"/>
    </source>
</evidence>
<dbReference type="InterPro" id="IPR004041">
    <property type="entry name" value="NAF_dom"/>
</dbReference>
<evidence type="ECO:0000256" key="11">
    <source>
        <dbReference type="ARBA" id="ARBA00048679"/>
    </source>
</evidence>
<evidence type="ECO:0000256" key="4">
    <source>
        <dbReference type="ARBA" id="ARBA00022527"/>
    </source>
</evidence>
<dbReference type="SUPFAM" id="SSF56112">
    <property type="entry name" value="Protein kinase-like (PK-like)"/>
    <property type="match status" value="1"/>
</dbReference>
<feature type="domain" description="Protein kinase" evidence="16">
    <location>
        <begin position="12"/>
        <end position="269"/>
    </location>
</feature>
<keyword evidence="8 13" id="KW-0067">ATP-binding</keyword>
<sequence>MGKIPRLLMGRYELDRLLGKGSFAKVYHARNIGTGEEVAIKIMDKDHMSKLGAVQQQIIREIDIMRRVRHPHIVRIHEVMATRKSIFVVMEFVGGSTLNAHLVHRAGRGISEASARRVFQQLVSALDYCHSLGVYHRDIKPDNILVDATGNIKVTDFGLSALAGTAQREALLHTICGTPMFIAPEVFLRCGYDGAKADVWACGVVLFALVAGRYPFNHKDTSLYHMIRRCDYHCPPWFSTGLVGLVRRILCPDPVRRIAIPQMKENLWFKKGFKEIPRSLSEPELQDSDSYSDDESMASSTSSGDPASLMACPMHTSVSAPSLTTLESTGSVAVQAQPRMRRPKSLNAFDIIASSPSLDLSGLFQEPSEQMRFVSAAPVSKIISKLEEIAGHVSFTARTKEYQVSIEETRNENQGVLLISAKIFELTPELVMVKICKKAGDTTQYRQFCNDELKPGLRGLVDGLPEDNAECMASISG</sequence>
<evidence type="ECO:0000313" key="18">
    <source>
        <dbReference type="EMBL" id="CAD6235329.1"/>
    </source>
</evidence>
<dbReference type="FunFam" id="3.30.310.80:FF:000005">
    <property type="entry name" value="Non-specific serine/threonine protein kinase"/>
    <property type="match status" value="1"/>
</dbReference>
<keyword evidence="6 13" id="KW-0547">Nucleotide-binding</keyword>
<dbReference type="Pfam" id="PF00069">
    <property type="entry name" value="Pkinase"/>
    <property type="match status" value="1"/>
</dbReference>
<keyword evidence="4 14" id="KW-0723">Serine/threonine-protein kinase</keyword>
<accession>A0A811P8X3</accession>